<dbReference type="PANTHER" id="PTHR31126">
    <property type="entry name" value="TYROSINE-PROTEIN PHOSPHATASE"/>
    <property type="match status" value="1"/>
</dbReference>
<feature type="domain" description="Tyrosine specific protein phosphatases" evidence="3">
    <location>
        <begin position="179"/>
        <end position="242"/>
    </location>
</feature>
<feature type="region of interest" description="Disordered" evidence="2">
    <location>
        <begin position="1"/>
        <end position="34"/>
    </location>
</feature>
<accession>A0AAX2ZXS4</accession>
<sequence length="302" mass="32911">MAPRDAPVRRTRRGPHAHHRPCRTGPREIASGGGDRAVTVELGELSGAWNFRDVAEITAIRPGLLYRSSQLSQLSDDGRAVFRRLGITDVADLRSHQEVQRQGTGQVPDGVAVHLLPFHPDDPSNDAPHESTFQRVMSESAEGEDIATAARRYMTEVYEEFPTLPGAHSAVREVISLLGQERPVLAHCFAGKDRTGFTVATVLESVGVDRDRIFEDFLASNGAIPSLRNRIMESVRARAQEAPEMITFAEARLTDEVLGVREEYLAAAWKKLDEAYGSVGGFFEAAGVTADELAALRAGLVG</sequence>
<evidence type="ECO:0000313" key="5">
    <source>
        <dbReference type="Proteomes" id="UP001162885"/>
    </source>
</evidence>
<dbReference type="Proteomes" id="UP001162885">
    <property type="component" value="Chromosome"/>
</dbReference>
<dbReference type="PROSITE" id="PS50056">
    <property type="entry name" value="TYR_PHOSPHATASE_2"/>
    <property type="match status" value="1"/>
</dbReference>
<dbReference type="InterPro" id="IPR000387">
    <property type="entry name" value="Tyr_Pase_dom"/>
</dbReference>
<proteinExistence type="inferred from homology"/>
<comment type="similarity">
    <text evidence="1">Belongs to the protein-tyrosine phosphatase family.</text>
</comment>
<reference evidence="4 5" key="1">
    <citation type="journal article" date="2022" name="BMC Genomics">
        <title>Comparative genome analysis of mycobacteria focusing on tRNA and non-coding RNA.</title>
        <authorList>
            <person name="Behra P.R.K."/>
            <person name="Pettersson B.M.F."/>
            <person name="Ramesh M."/>
            <person name="Das S."/>
            <person name="Dasgupta S."/>
            <person name="Kirsebom L.A."/>
        </authorList>
    </citation>
    <scope>NUCLEOTIDE SEQUENCE [LARGE SCALE GENOMIC DNA]</scope>
    <source>
        <strain evidence="4 5">DSM 44677</strain>
    </source>
</reference>
<protein>
    <submittedName>
        <fullName evidence="4">Tyrosine-protein phosphatase</fullName>
    </submittedName>
</protein>
<dbReference type="InterPro" id="IPR026893">
    <property type="entry name" value="Tyr/Ser_Pase_IphP-type"/>
</dbReference>
<dbReference type="PANTHER" id="PTHR31126:SF1">
    <property type="entry name" value="TYROSINE SPECIFIC PROTEIN PHOSPHATASES DOMAIN-CONTAINING PROTEIN"/>
    <property type="match status" value="1"/>
</dbReference>
<dbReference type="CDD" id="cd14529">
    <property type="entry name" value="TpbA-like"/>
    <property type="match status" value="1"/>
</dbReference>
<evidence type="ECO:0000259" key="3">
    <source>
        <dbReference type="PROSITE" id="PS50056"/>
    </source>
</evidence>
<feature type="compositionally biased region" description="Basic residues" evidence="2">
    <location>
        <begin position="9"/>
        <end position="22"/>
    </location>
</feature>
<evidence type="ECO:0000256" key="1">
    <source>
        <dbReference type="ARBA" id="ARBA00009580"/>
    </source>
</evidence>
<dbReference type="SUPFAM" id="SSF52799">
    <property type="entry name" value="(Phosphotyrosine protein) phosphatases II"/>
    <property type="match status" value="1"/>
</dbReference>
<dbReference type="Gene3D" id="3.90.190.10">
    <property type="entry name" value="Protein tyrosine phosphatase superfamily"/>
    <property type="match status" value="1"/>
</dbReference>
<organism evidence="4 5">
    <name type="scientific">Mycolicibacterium boenickei</name>
    <dbReference type="NCBI Taxonomy" id="146017"/>
    <lineage>
        <taxon>Bacteria</taxon>
        <taxon>Bacillati</taxon>
        <taxon>Actinomycetota</taxon>
        <taxon>Actinomycetes</taxon>
        <taxon>Mycobacteriales</taxon>
        <taxon>Mycobacteriaceae</taxon>
        <taxon>Mycolicibacterium</taxon>
    </lineage>
</organism>
<evidence type="ECO:0000313" key="4">
    <source>
        <dbReference type="EMBL" id="UNB99968.1"/>
    </source>
</evidence>
<evidence type="ECO:0000256" key="2">
    <source>
        <dbReference type="SAM" id="MobiDB-lite"/>
    </source>
</evidence>
<dbReference type="AlphaFoldDB" id="A0AAX2ZXS4"/>
<gene>
    <name evidence="4" type="ORF">H5U98_00425</name>
</gene>
<dbReference type="GO" id="GO:0004721">
    <property type="term" value="F:phosphoprotein phosphatase activity"/>
    <property type="evidence" value="ECO:0007669"/>
    <property type="project" value="InterPro"/>
</dbReference>
<dbReference type="EMBL" id="CP060016">
    <property type="protein sequence ID" value="UNB99968.1"/>
    <property type="molecule type" value="Genomic_DNA"/>
</dbReference>
<dbReference type="InterPro" id="IPR029021">
    <property type="entry name" value="Prot-tyrosine_phosphatase-like"/>
</dbReference>
<name>A0AAX2ZXS4_9MYCO</name>
<dbReference type="Pfam" id="PF13350">
    <property type="entry name" value="Y_phosphatase3"/>
    <property type="match status" value="1"/>
</dbReference>